<evidence type="ECO:0008006" key="4">
    <source>
        <dbReference type="Google" id="ProtNLM"/>
    </source>
</evidence>
<reference evidence="2 3" key="1">
    <citation type="submission" date="2020-04" db="EMBL/GenBank/DDBJ databases">
        <authorList>
            <person name="Laetsch R D."/>
            <person name="Stevens L."/>
            <person name="Kumar S."/>
            <person name="Blaxter L. M."/>
        </authorList>
    </citation>
    <scope>NUCLEOTIDE SEQUENCE [LARGE SCALE GENOMIC DNA]</scope>
</reference>
<evidence type="ECO:0000313" key="3">
    <source>
        <dbReference type="Proteomes" id="UP000494206"/>
    </source>
</evidence>
<dbReference type="AlphaFoldDB" id="A0A8S1EG57"/>
<organism evidence="2 3">
    <name type="scientific">Caenorhabditis bovis</name>
    <dbReference type="NCBI Taxonomy" id="2654633"/>
    <lineage>
        <taxon>Eukaryota</taxon>
        <taxon>Metazoa</taxon>
        <taxon>Ecdysozoa</taxon>
        <taxon>Nematoda</taxon>
        <taxon>Chromadorea</taxon>
        <taxon>Rhabditida</taxon>
        <taxon>Rhabditina</taxon>
        <taxon>Rhabditomorpha</taxon>
        <taxon>Rhabditoidea</taxon>
        <taxon>Rhabditidae</taxon>
        <taxon>Peloderinae</taxon>
        <taxon>Caenorhabditis</taxon>
    </lineage>
</organism>
<dbReference type="Proteomes" id="UP000494206">
    <property type="component" value="Unassembled WGS sequence"/>
</dbReference>
<name>A0A8S1EG57_9PELO</name>
<protein>
    <recommendedName>
        <fullName evidence="4">Receptor L-domain domain-containing protein</fullName>
    </recommendedName>
</protein>
<accession>A0A8S1EG57</accession>
<feature type="signal peptide" evidence="1">
    <location>
        <begin position="1"/>
        <end position="20"/>
    </location>
</feature>
<gene>
    <name evidence="2" type="ORF">CBOVIS_LOCUS1967</name>
</gene>
<comment type="caution">
    <text evidence="2">The sequence shown here is derived from an EMBL/GenBank/DDBJ whole genome shotgun (WGS) entry which is preliminary data.</text>
</comment>
<proteinExistence type="predicted"/>
<dbReference type="EMBL" id="CADEPM010000001">
    <property type="protein sequence ID" value="CAB3398725.1"/>
    <property type="molecule type" value="Genomic_DNA"/>
</dbReference>
<evidence type="ECO:0000256" key="1">
    <source>
        <dbReference type="SAM" id="SignalP"/>
    </source>
</evidence>
<sequence>MLQKVIAFVILLYLIDVTSCQEGIWNLSLTHMEYNGRTYCRPKSDKMDYRVAMVTRENFKWDCKNIAYTIFYMIHWSESEINSLLSKVEYLYYVKIYIESTMAVKIDFSSLREIDGVLLEIKYGSKLRTIDFRRDGLTVKKSELYAFALPLLNDENLALLKRYCGDGDCEHARETKINMWRRKDKKNGLEWCWFHSPGVHKATFYKPHPYLTSCKRIFNAKIYMVGWPVAEIEKVLKNIEAGSFLVVFIARTDVEVLDVTSTVYVDAYHFYMLDNPKLKDVYFSDVIRNTEKFRSGFTVLSFNNPKMSYKSNEYLKLFCDYACLMEDVNLKPTPPTTTPKIPTQQPLIVATEPMPSKEMMIPNLQWMIGQEDQSIPVTEVHEESVETTTESIDEHSHATSSSILLIPAILLVILLGDF</sequence>
<evidence type="ECO:0000313" key="2">
    <source>
        <dbReference type="EMBL" id="CAB3398725.1"/>
    </source>
</evidence>
<keyword evidence="1" id="KW-0732">Signal</keyword>
<keyword evidence="3" id="KW-1185">Reference proteome</keyword>
<feature type="chain" id="PRO_5035866738" description="Receptor L-domain domain-containing protein" evidence="1">
    <location>
        <begin position="21"/>
        <end position="418"/>
    </location>
</feature>